<evidence type="ECO:0000313" key="8">
    <source>
        <dbReference type="EMBL" id="XBS70294.1"/>
    </source>
</evidence>
<feature type="domain" description="Salmonella invasion protein A N-terminal" evidence="7">
    <location>
        <begin position="122"/>
        <end position="291"/>
    </location>
</feature>
<evidence type="ECO:0000256" key="1">
    <source>
        <dbReference type="ARBA" id="ARBA00004613"/>
    </source>
</evidence>
<evidence type="ECO:0000256" key="5">
    <source>
        <dbReference type="ARBA" id="ARBA00023203"/>
    </source>
</evidence>
<dbReference type="GO" id="GO:0005576">
    <property type="term" value="C:extracellular region"/>
    <property type="evidence" value="ECO:0007669"/>
    <property type="project" value="UniProtKB-SubCell"/>
</dbReference>
<feature type="region of interest" description="Disordered" evidence="6">
    <location>
        <begin position="855"/>
        <end position="893"/>
    </location>
</feature>
<organism evidence="8">
    <name type="scientific">Acerihabitans sp. KWT182</name>
    <dbReference type="NCBI Taxonomy" id="3157919"/>
    <lineage>
        <taxon>Bacteria</taxon>
        <taxon>Pseudomonadati</taxon>
        <taxon>Pseudomonadota</taxon>
        <taxon>Gammaproteobacteria</taxon>
        <taxon>Enterobacterales</taxon>
        <taxon>Pectobacteriaceae</taxon>
        <taxon>Acerihabitans</taxon>
    </lineage>
</organism>
<gene>
    <name evidence="8" type="ORF">ABK905_03240</name>
</gene>
<evidence type="ECO:0000256" key="6">
    <source>
        <dbReference type="SAM" id="MobiDB-lite"/>
    </source>
</evidence>
<evidence type="ECO:0000256" key="2">
    <source>
        <dbReference type="ARBA" id="ARBA00010123"/>
    </source>
</evidence>
<dbReference type="GO" id="GO:0003779">
    <property type="term" value="F:actin binding"/>
    <property type="evidence" value="ECO:0007669"/>
    <property type="project" value="UniProtKB-KW"/>
</dbReference>
<keyword evidence="3" id="KW-0964">Secreted</keyword>
<feature type="region of interest" description="Disordered" evidence="6">
    <location>
        <begin position="747"/>
        <end position="784"/>
    </location>
</feature>
<protein>
    <recommendedName>
        <fullName evidence="7">Salmonella invasion protein A N-terminal domain-containing protein</fullName>
    </recommendedName>
</protein>
<feature type="compositionally biased region" description="Polar residues" evidence="6">
    <location>
        <begin position="39"/>
        <end position="76"/>
    </location>
</feature>
<comment type="subcellular location">
    <subcellularLocation>
        <location evidence="1">Secreted</location>
    </subcellularLocation>
</comment>
<feature type="compositionally biased region" description="Basic and acidic residues" evidence="6">
    <location>
        <begin position="339"/>
        <end position="367"/>
    </location>
</feature>
<dbReference type="SUPFAM" id="SSF140746">
    <property type="entry name" value="SipA N-terminal domain-like"/>
    <property type="match status" value="1"/>
</dbReference>
<dbReference type="InterPro" id="IPR015138">
    <property type="entry name" value="SipA_N"/>
</dbReference>
<dbReference type="EMBL" id="CP157947">
    <property type="protein sequence ID" value="XBS70294.1"/>
    <property type="molecule type" value="Genomic_DNA"/>
</dbReference>
<evidence type="ECO:0000259" key="7">
    <source>
        <dbReference type="Pfam" id="PF09052"/>
    </source>
</evidence>
<evidence type="ECO:0000256" key="4">
    <source>
        <dbReference type="ARBA" id="ARBA00023026"/>
    </source>
</evidence>
<feature type="region of interest" description="Disordered" evidence="6">
    <location>
        <begin position="333"/>
        <end position="376"/>
    </location>
</feature>
<feature type="region of interest" description="Disordered" evidence="6">
    <location>
        <begin position="39"/>
        <end position="120"/>
    </location>
</feature>
<evidence type="ECO:0000256" key="3">
    <source>
        <dbReference type="ARBA" id="ARBA00022525"/>
    </source>
</evidence>
<dbReference type="InterPro" id="IPR023225">
    <property type="entry name" value="SipA_chaperone-bd"/>
</dbReference>
<keyword evidence="5" id="KW-0009">Actin-binding</keyword>
<dbReference type="AlphaFoldDB" id="A0AAU7QB77"/>
<dbReference type="Gene3D" id="1.10.4150.10">
    <property type="entry name" value="SipA N-terminal domain-like"/>
    <property type="match status" value="1"/>
</dbReference>
<sequence length="990" mass="106946">MTAIDMAISAPRLSFPDNAAKGSPKHALADKLAKVHNSQGNFASSNRSVRANSFSGATKPTKSGNVSRGRSLSLGNIFSAGEESADHGESIDDAGDDREKGAGGYIASGMTESDSSSSPMDIDDFKNNFNKEKWALFLAAPGQDKNLQTRLKAGGNDTAARRLERIATVYALAVKSAPNQEAMKPIDNVMAKLITLLKADKLNSKSIFGTCPLNDSQRKKHKTVLELENQLVAGLSKMIGDGPLAAGHALRALGVNDFIKKYVEQKLGQRLTETQSMEIDGILDGAALHQWKTVFKDIEAHKSADIDKVCSAIAMALKLPNLVKDAALAIANSSPSKESLTEDDPKPEPMHRAEVEDRPAIDQKQSDRGVPTAGNTYSITINNNDNRIFLSNDTYNQYVFGVQTELFRTRTQTATIDTTDRLHPQTATIGIQTDRPLPQTATIGIQTDRLHPQTATVDTTDGPLPQTATIGIQTDRLHPQTATIGTSDRPLPQTATIGIQTDQLHPQTASIATQTDGHHSQTASVSTQTDNVPLKNTLLETPAKVKVDGLSSDIDFSLSVIGQKAQFAASLQRAHVLDLPLAAVSRVMSYSKHVPQVDGSRIELAQVHHRPLYDVATSLQRNRHFPQIDMTDSAPKLSDAVIETQPVVLTNQGRQLSQLPRKQPVVTHFVPLIKDRDTDADRSRLKPLPVSGTAESGKRNVPMADNMDTAPKLSHAVIETQPVVLTNNGIKLSQLPRKQPVVTHFAPLNKERDTDADRSRLKPLPVSGTAESGKRNVPKADNMDTAPKLSHAVIESQPVVLTNQGRQLSQLPRKQPAVTHFAPLNKERADSTDSAAKSDIASDAMPSAIIPAQRTDMNPSTFASPRISRPQRNLPPVDSGQISSEPGQNLGGHERNLAIDSVAADKSTKQEASAIVASVESQTAASFKPVVLSTQGLLRENRTHGKSGINHFVPMNKAQDEEWQALSIGETHNTPKRPAAFKPRSNGNEK</sequence>
<feature type="region of interest" description="Disordered" evidence="6">
    <location>
        <begin position="509"/>
        <end position="529"/>
    </location>
</feature>
<feature type="region of interest" description="Disordered" evidence="6">
    <location>
        <begin position="677"/>
        <end position="705"/>
    </location>
</feature>
<reference evidence="8" key="1">
    <citation type="submission" date="2024-06" db="EMBL/GenBank/DDBJ databases">
        <authorList>
            <person name="Coelho C."/>
            <person name="Bento M."/>
            <person name="Garcia E."/>
            <person name="Camelo A."/>
            <person name="Brandao I."/>
            <person name="Espirito Santo C."/>
            <person name="Trovao J."/>
            <person name="Verissimo A."/>
            <person name="Costa J."/>
            <person name="Tiago I."/>
        </authorList>
    </citation>
    <scope>NUCLEOTIDE SEQUENCE</scope>
    <source>
        <strain evidence="8">KWT182</strain>
    </source>
</reference>
<proteinExistence type="inferred from homology"/>
<dbReference type="Pfam" id="PF09052">
    <property type="entry name" value="SipA"/>
    <property type="match status" value="1"/>
</dbReference>
<feature type="region of interest" description="Disordered" evidence="6">
    <location>
        <begin position="807"/>
        <end position="839"/>
    </location>
</feature>
<comment type="similarity">
    <text evidence="2">Belongs to the SipA/IpaA family.</text>
</comment>
<feature type="compositionally biased region" description="Basic and acidic residues" evidence="6">
    <location>
        <begin position="749"/>
        <end position="760"/>
    </location>
</feature>
<feature type="region of interest" description="Disordered" evidence="6">
    <location>
        <begin position="960"/>
        <end position="990"/>
    </location>
</feature>
<keyword evidence="4" id="KW-0843">Virulence</keyword>
<name>A0AAU7QB77_9GAMM</name>
<accession>A0AAU7QB77</accession>